<evidence type="ECO:0000313" key="2">
    <source>
        <dbReference type="EMBL" id="QTA82138.1"/>
    </source>
</evidence>
<sequence>MLTYYLVLNVPFDASDEDIRNRYLQMVKKHTPENDPERFRKITEAYEAIQTERKRIASKLFGSFNVKDYEEALLSLVEAREVKRRGATLHELFQSEKNS</sequence>
<dbReference type="AlphaFoldDB" id="A0A975GIP1"/>
<gene>
    <name evidence="2" type="ORF">dnl_45050</name>
</gene>
<accession>A0A975GIP1</accession>
<dbReference type="EMBL" id="CP061799">
    <property type="protein sequence ID" value="QTA82138.1"/>
    <property type="molecule type" value="Genomic_DNA"/>
</dbReference>
<dbReference type="InterPro" id="IPR001623">
    <property type="entry name" value="DnaJ_domain"/>
</dbReference>
<name>A0A975GIP1_9BACT</name>
<dbReference type="SUPFAM" id="SSF46565">
    <property type="entry name" value="Chaperone J-domain"/>
    <property type="match status" value="1"/>
</dbReference>
<feature type="domain" description="J" evidence="1">
    <location>
        <begin position="3"/>
        <end position="62"/>
    </location>
</feature>
<dbReference type="RefSeq" id="WP_207688099.1">
    <property type="nucleotide sequence ID" value="NZ_CP061799.1"/>
</dbReference>
<proteinExistence type="predicted"/>
<dbReference type="InterPro" id="IPR036869">
    <property type="entry name" value="J_dom_sf"/>
</dbReference>
<dbReference type="PROSITE" id="PS50076">
    <property type="entry name" value="DNAJ_2"/>
    <property type="match status" value="1"/>
</dbReference>
<reference evidence="2" key="1">
    <citation type="journal article" date="2021" name="Microb. Physiol.">
        <title>Proteogenomic Insights into the Physiology of Marine, Sulfate-Reducing, Filamentous Desulfonema limicola and Desulfonema magnum.</title>
        <authorList>
            <person name="Schnaars V."/>
            <person name="Wohlbrand L."/>
            <person name="Scheve S."/>
            <person name="Hinrichs C."/>
            <person name="Reinhardt R."/>
            <person name="Rabus R."/>
        </authorList>
    </citation>
    <scope>NUCLEOTIDE SEQUENCE</scope>
    <source>
        <strain evidence="2">5ac10</strain>
    </source>
</reference>
<dbReference type="SMART" id="SM00271">
    <property type="entry name" value="DnaJ"/>
    <property type="match status" value="1"/>
</dbReference>
<dbReference type="Proteomes" id="UP000663720">
    <property type="component" value="Chromosome"/>
</dbReference>
<evidence type="ECO:0000313" key="3">
    <source>
        <dbReference type="Proteomes" id="UP000663720"/>
    </source>
</evidence>
<dbReference type="PRINTS" id="PR00625">
    <property type="entry name" value="JDOMAIN"/>
</dbReference>
<evidence type="ECO:0000259" key="1">
    <source>
        <dbReference type="PROSITE" id="PS50076"/>
    </source>
</evidence>
<organism evidence="2 3">
    <name type="scientific">Desulfonema limicola</name>
    <dbReference type="NCBI Taxonomy" id="45656"/>
    <lineage>
        <taxon>Bacteria</taxon>
        <taxon>Pseudomonadati</taxon>
        <taxon>Thermodesulfobacteriota</taxon>
        <taxon>Desulfobacteria</taxon>
        <taxon>Desulfobacterales</taxon>
        <taxon>Desulfococcaceae</taxon>
        <taxon>Desulfonema</taxon>
    </lineage>
</organism>
<dbReference type="KEGG" id="dli:dnl_45050"/>
<dbReference type="CDD" id="cd06257">
    <property type="entry name" value="DnaJ"/>
    <property type="match status" value="1"/>
</dbReference>
<dbReference type="Gene3D" id="1.10.287.110">
    <property type="entry name" value="DnaJ domain"/>
    <property type="match status" value="1"/>
</dbReference>
<protein>
    <submittedName>
        <fullName evidence="2">DnaJ domain-containing protein</fullName>
    </submittedName>
</protein>
<dbReference type="Pfam" id="PF00226">
    <property type="entry name" value="DnaJ"/>
    <property type="match status" value="1"/>
</dbReference>
<keyword evidence="3" id="KW-1185">Reference proteome</keyword>